<protein>
    <submittedName>
        <fullName evidence="1">Uncharacterized protein</fullName>
    </submittedName>
</protein>
<accession>L1NEJ3</accession>
<comment type="caution">
    <text evidence="1">The sequence shown here is derived from an EMBL/GenBank/DDBJ whole genome shotgun (WGS) entry which is preliminary data.</text>
</comment>
<reference evidence="1 2" key="1">
    <citation type="submission" date="2012-05" db="EMBL/GenBank/DDBJ databases">
        <authorList>
            <person name="Weinstock G."/>
            <person name="Sodergren E."/>
            <person name="Lobos E.A."/>
            <person name="Fulton L."/>
            <person name="Fulton R."/>
            <person name="Courtney L."/>
            <person name="Fronick C."/>
            <person name="O'Laughlin M."/>
            <person name="Godfrey J."/>
            <person name="Wilson R.M."/>
            <person name="Miner T."/>
            <person name="Farmer C."/>
            <person name="Delehaunty K."/>
            <person name="Cordes M."/>
            <person name="Minx P."/>
            <person name="Tomlinson C."/>
            <person name="Chen J."/>
            <person name="Wollam A."/>
            <person name="Pepin K.H."/>
            <person name="Bhonagiri V."/>
            <person name="Zhang X."/>
            <person name="Suruliraj S."/>
            <person name="Warren W."/>
            <person name="Mitreva M."/>
            <person name="Mardis E.R."/>
            <person name="Wilson R.K."/>
        </authorList>
    </citation>
    <scope>NUCLEOTIDE SEQUENCE [LARGE SCALE GENOMIC DNA]</scope>
    <source>
        <strain evidence="1 2">F0037</strain>
    </source>
</reference>
<organism evidence="1 2">
    <name type="scientific">Porphyromonas catoniae F0037</name>
    <dbReference type="NCBI Taxonomy" id="1127696"/>
    <lineage>
        <taxon>Bacteria</taxon>
        <taxon>Pseudomonadati</taxon>
        <taxon>Bacteroidota</taxon>
        <taxon>Bacteroidia</taxon>
        <taxon>Bacteroidales</taxon>
        <taxon>Porphyromonadaceae</taxon>
        <taxon>Porphyromonas</taxon>
    </lineage>
</organism>
<dbReference type="EMBL" id="AMEQ01000024">
    <property type="protein sequence ID" value="EKY01756.1"/>
    <property type="molecule type" value="Genomic_DNA"/>
</dbReference>
<dbReference type="RefSeq" id="WP_005469098.1">
    <property type="nucleotide sequence ID" value="NZ_KB291045.1"/>
</dbReference>
<name>L1NEJ3_9PORP</name>
<dbReference type="Proteomes" id="UP000010408">
    <property type="component" value="Unassembled WGS sequence"/>
</dbReference>
<dbReference type="AlphaFoldDB" id="L1NEJ3"/>
<dbReference type="HOGENOM" id="CLU_134337_0_0_10"/>
<dbReference type="STRING" id="1127696.HMPREF9134_00816"/>
<evidence type="ECO:0000313" key="2">
    <source>
        <dbReference type="Proteomes" id="UP000010408"/>
    </source>
</evidence>
<proteinExistence type="predicted"/>
<evidence type="ECO:0000313" key="1">
    <source>
        <dbReference type="EMBL" id="EKY01756.1"/>
    </source>
</evidence>
<sequence>MWYKFDVHQFAEQMLPPQLRSKVLLSILRALLRPLAHLIRLFHAFREEVLRRLSYTGQTQSLEGALSRKYNLPAGVIYITDTPSNQRYLYLATEGNTPLYLRKASEPHTALFISYQHEGKHDVDFIVHVPSFLRAEEAEIRRIIDFYKPAGKTYKITYYNYE</sequence>
<gene>
    <name evidence="1" type="ORF">HMPREF9134_00816</name>
</gene>
<dbReference type="PATRIC" id="fig|1127696.3.peg.734"/>